<dbReference type="RefSeq" id="WP_184730395.1">
    <property type="nucleotide sequence ID" value="NZ_JACHIW010000002.1"/>
</dbReference>
<gene>
    <name evidence="2" type="ORF">BJ970_006149</name>
</gene>
<feature type="region of interest" description="Disordered" evidence="1">
    <location>
        <begin position="56"/>
        <end position="75"/>
    </location>
</feature>
<dbReference type="EMBL" id="JACHIW010000002">
    <property type="protein sequence ID" value="MBB5158550.1"/>
    <property type="molecule type" value="Genomic_DNA"/>
</dbReference>
<protein>
    <submittedName>
        <fullName evidence="2">Uncharacterized protein</fullName>
    </submittedName>
</protein>
<evidence type="ECO:0000313" key="2">
    <source>
        <dbReference type="EMBL" id="MBB5158550.1"/>
    </source>
</evidence>
<accession>A0A840QF69</accession>
<comment type="caution">
    <text evidence="2">The sequence shown here is derived from an EMBL/GenBank/DDBJ whole genome shotgun (WGS) entry which is preliminary data.</text>
</comment>
<feature type="compositionally biased region" description="Polar residues" evidence="1">
    <location>
        <begin position="66"/>
        <end position="75"/>
    </location>
</feature>
<evidence type="ECO:0000256" key="1">
    <source>
        <dbReference type="SAM" id="MobiDB-lite"/>
    </source>
</evidence>
<proteinExistence type="predicted"/>
<sequence length="75" mass="8235">MQRSDGESSLTCVMAAAVLDGIYRSLDQTYASLGMVRWNQPPAEAIWQARRLEDANVVTPDPTSAARPTNSRPDQ</sequence>
<evidence type="ECO:0000313" key="3">
    <source>
        <dbReference type="Proteomes" id="UP000584374"/>
    </source>
</evidence>
<name>A0A840QF69_9PSEU</name>
<dbReference type="AlphaFoldDB" id="A0A840QF69"/>
<keyword evidence="3" id="KW-1185">Reference proteome</keyword>
<dbReference type="Proteomes" id="UP000584374">
    <property type="component" value="Unassembled WGS sequence"/>
</dbReference>
<reference evidence="2 3" key="1">
    <citation type="submission" date="2020-08" db="EMBL/GenBank/DDBJ databases">
        <title>Sequencing the genomes of 1000 actinobacteria strains.</title>
        <authorList>
            <person name="Klenk H.-P."/>
        </authorList>
    </citation>
    <scope>NUCLEOTIDE SEQUENCE [LARGE SCALE GENOMIC DNA]</scope>
    <source>
        <strain evidence="2 3">DSM 45584</strain>
    </source>
</reference>
<organism evidence="2 3">
    <name type="scientific">Saccharopolyspora phatthalungensis</name>
    <dbReference type="NCBI Taxonomy" id="664693"/>
    <lineage>
        <taxon>Bacteria</taxon>
        <taxon>Bacillati</taxon>
        <taxon>Actinomycetota</taxon>
        <taxon>Actinomycetes</taxon>
        <taxon>Pseudonocardiales</taxon>
        <taxon>Pseudonocardiaceae</taxon>
        <taxon>Saccharopolyspora</taxon>
    </lineage>
</organism>